<evidence type="ECO:0000256" key="1">
    <source>
        <dbReference type="ARBA" id="ARBA00007471"/>
    </source>
</evidence>
<evidence type="ECO:0000259" key="5">
    <source>
        <dbReference type="PROSITE" id="PS51339"/>
    </source>
</evidence>
<evidence type="ECO:0000313" key="7">
    <source>
        <dbReference type="Proteomes" id="UP001142055"/>
    </source>
</evidence>
<reference evidence="6" key="1">
    <citation type="submission" date="2022-12" db="EMBL/GenBank/DDBJ databases">
        <title>Genome assemblies of Blomia tropicalis.</title>
        <authorList>
            <person name="Cui Y."/>
        </authorList>
    </citation>
    <scope>NUCLEOTIDE SEQUENCE</scope>
    <source>
        <tissue evidence="6">Adult mites</tissue>
    </source>
</reference>
<accession>A0A9Q0RJB1</accession>
<organism evidence="6 7">
    <name type="scientific">Blomia tropicalis</name>
    <name type="common">Mite</name>
    <dbReference type="NCBI Taxonomy" id="40697"/>
    <lineage>
        <taxon>Eukaryota</taxon>
        <taxon>Metazoa</taxon>
        <taxon>Ecdysozoa</taxon>
        <taxon>Arthropoda</taxon>
        <taxon>Chelicerata</taxon>
        <taxon>Arachnida</taxon>
        <taxon>Acari</taxon>
        <taxon>Acariformes</taxon>
        <taxon>Sarcoptiformes</taxon>
        <taxon>Astigmata</taxon>
        <taxon>Glycyphagoidea</taxon>
        <taxon>Echimyopodidae</taxon>
        <taxon>Blomia</taxon>
    </lineage>
</organism>
<feature type="active site" description="Phosphocysteine intermediate" evidence="2">
    <location>
        <position position="577"/>
    </location>
</feature>
<name>A0A9Q0RJB1_BLOTA</name>
<dbReference type="GO" id="GO:0016020">
    <property type="term" value="C:membrane"/>
    <property type="evidence" value="ECO:0007669"/>
    <property type="project" value="TreeGrafter"/>
</dbReference>
<dbReference type="PROSITE" id="PS51339">
    <property type="entry name" value="PPASE_MYOTUBULARIN"/>
    <property type="match status" value="1"/>
</dbReference>
<protein>
    <recommendedName>
        <fullName evidence="5">Myotubularin phosphatase domain-containing protein</fullName>
    </recommendedName>
</protein>
<dbReference type="GO" id="GO:0005737">
    <property type="term" value="C:cytoplasm"/>
    <property type="evidence" value="ECO:0007669"/>
    <property type="project" value="TreeGrafter"/>
</dbReference>
<dbReference type="InterPro" id="IPR030564">
    <property type="entry name" value="Myotubularin"/>
</dbReference>
<dbReference type="SUPFAM" id="SSF52799">
    <property type="entry name" value="(Phosphotyrosine protein) phosphatases II"/>
    <property type="match status" value="1"/>
</dbReference>
<evidence type="ECO:0000313" key="6">
    <source>
        <dbReference type="EMBL" id="KAJ6216579.1"/>
    </source>
</evidence>
<dbReference type="GO" id="GO:0052629">
    <property type="term" value="F:phosphatidylinositol-3,5-bisphosphate 3-phosphatase activity"/>
    <property type="evidence" value="ECO:0007669"/>
    <property type="project" value="TreeGrafter"/>
</dbReference>
<dbReference type="PROSITE" id="PS00383">
    <property type="entry name" value="TYR_PHOSPHATASE_1"/>
    <property type="match status" value="1"/>
</dbReference>
<dbReference type="PANTHER" id="PTHR10807:SF75">
    <property type="entry name" value="PHOSPHATIDYLINOSITOL-3-PHOSPHATE PHOSPHATASE"/>
    <property type="match status" value="1"/>
</dbReference>
<sequence length="1056" mass="120179">MKIDEQVNLDHDESGDVVDGCLTDVDQLISTMNRQTLNHSNDNNVNNVKSSAILNGNSHQKITGSIHSPTSCINGETIDSDLRLSSKEIANGSLTLSKESTTEIIDDDDGGGLVSNHNDSKLSNGSLPDELSTSIKAKPIVADGVCLQKTPFPLLVGEELHYEEKLVNGVIYLTNYRLYVKPSSKLEESHANYQLQQQEQPLSLAIGVIDSIEIRELVYLVVFTKYVQSFIITFQTSESALIWQKRLNESQNIKMEDMFCFRFFSKLSSANQPLDDNLENLLKCHRNEMNRYSDFLNMLSDEFKRMKFGKNWKICELNKDFKFCNSYPQYFIVPNDTTDKELECVANFRYSRRIPVTVWRSTKNGCIIARSSQPIVGWLGWRSSQDERLLQKIMNLCNRDTQECSSQSKVESNGFRHSLPNGLSTTTINHNDSNTNELHVVNKGLNELNGHAASNGSLATNHSMEKLNEDGTGKFLILDARSYTAAIANRAMGGGCECPEYYANCDVQFMSLNNIHSIRKSFHSLRFICEAGQIDQTNWFTMLDNTKWFHNLAALLKASMVVVDAISIQERPVLVHCSDGWDRTPQVVALAELILDPYYRTIDGFKVLIEREWLQFGHKFTDRCRSTTLSIDLNERCPVFLQWLDCVHQLLRQFPNEFEFNVYLLIKLVYHTYAGLFGTFAYNNVQERISHSVRERTISFWSYLTLEKANFINYLYYPEQEVLKPSSRVKDMHFWNEVYVPLSGTSVINVIPKDEISIPKGARNNQARIFVSRTSNDIDISPFNEANIDESGIEFNCDHSIKCQSQSKCDLHRSASYDSLIGNKAKSDYTGNLSQQNGFSSDTDCKLRIRHLSDSCLLDGNEMSNDRDNFLRSSFQADESNCDIEQKCTNDYLANSLNVNEDTNRDESFVSPVGIVDPSCDLFEDASYPLPLANNPNIDGQIIVKDKSHLQLQQIIYSYEKQINALCSQLNSTRKAASHRSRTGKPHQLEESTNSRKHSAVNGDIYTKQHWETFEQPNCDTVNIYPANGKKVSDDVRSMQVHRARSMTEDRTQQQQ</sequence>
<dbReference type="GO" id="GO:0046856">
    <property type="term" value="P:phosphatidylinositol dephosphorylation"/>
    <property type="evidence" value="ECO:0007669"/>
    <property type="project" value="TreeGrafter"/>
</dbReference>
<dbReference type="GO" id="GO:0004438">
    <property type="term" value="F:phosphatidylinositol-3-phosphate phosphatase activity"/>
    <property type="evidence" value="ECO:0007669"/>
    <property type="project" value="TreeGrafter"/>
</dbReference>
<evidence type="ECO:0000256" key="2">
    <source>
        <dbReference type="PIRSR" id="PIRSR630564-1"/>
    </source>
</evidence>
<comment type="similarity">
    <text evidence="1">Belongs to the protein-tyrosine phosphatase family. Non-receptor class myotubularin subfamily.</text>
</comment>
<dbReference type="PANTHER" id="PTHR10807">
    <property type="entry name" value="MYOTUBULARIN-RELATED"/>
    <property type="match status" value="1"/>
</dbReference>
<feature type="region of interest" description="Disordered" evidence="4">
    <location>
        <begin position="974"/>
        <end position="1002"/>
    </location>
</feature>
<dbReference type="Pfam" id="PF06602">
    <property type="entry name" value="Myotub-related"/>
    <property type="match status" value="1"/>
</dbReference>
<feature type="binding site" evidence="3">
    <location>
        <begin position="514"/>
        <end position="515"/>
    </location>
    <ligand>
        <name>substrate</name>
    </ligand>
</feature>
<feature type="region of interest" description="Disordered" evidence="4">
    <location>
        <begin position="101"/>
        <end position="128"/>
    </location>
</feature>
<dbReference type="InterPro" id="IPR016130">
    <property type="entry name" value="Tyr_Pase_AS"/>
</dbReference>
<dbReference type="AlphaFoldDB" id="A0A9Q0RJB1"/>
<gene>
    <name evidence="6" type="ORF">RDWZM_007736</name>
</gene>
<dbReference type="InterPro" id="IPR010569">
    <property type="entry name" value="Myotubularin-like_Pase_dom"/>
</dbReference>
<dbReference type="GO" id="GO:0010506">
    <property type="term" value="P:regulation of autophagy"/>
    <property type="evidence" value="ECO:0007669"/>
    <property type="project" value="TreeGrafter"/>
</dbReference>
<feature type="compositionally biased region" description="Polar residues" evidence="4">
    <location>
        <begin position="115"/>
        <end position="128"/>
    </location>
</feature>
<feature type="domain" description="Myotubularin phosphatase" evidence="5">
    <location>
        <begin position="293"/>
        <end position="739"/>
    </location>
</feature>
<feature type="binding site" evidence="3">
    <location>
        <begin position="577"/>
        <end position="583"/>
    </location>
    <ligand>
        <name>substrate</name>
    </ligand>
</feature>
<dbReference type="EMBL" id="JAPWDV010000003">
    <property type="protein sequence ID" value="KAJ6216579.1"/>
    <property type="molecule type" value="Genomic_DNA"/>
</dbReference>
<feature type="compositionally biased region" description="Basic residues" evidence="4">
    <location>
        <begin position="976"/>
        <end position="985"/>
    </location>
</feature>
<evidence type="ECO:0000256" key="3">
    <source>
        <dbReference type="PIRSR" id="PIRSR630564-2"/>
    </source>
</evidence>
<dbReference type="Proteomes" id="UP001142055">
    <property type="component" value="Chromosome 3"/>
</dbReference>
<dbReference type="GO" id="GO:0019903">
    <property type="term" value="F:protein phosphatase binding"/>
    <property type="evidence" value="ECO:0007669"/>
    <property type="project" value="TreeGrafter"/>
</dbReference>
<proteinExistence type="inferred from homology"/>
<evidence type="ECO:0000256" key="4">
    <source>
        <dbReference type="SAM" id="MobiDB-lite"/>
    </source>
</evidence>
<feature type="compositionally biased region" description="Basic and acidic residues" evidence="4">
    <location>
        <begin position="1046"/>
        <end position="1056"/>
    </location>
</feature>
<dbReference type="InterPro" id="IPR029021">
    <property type="entry name" value="Prot-tyrosine_phosphatase-like"/>
</dbReference>
<keyword evidence="7" id="KW-1185">Reference proteome</keyword>
<comment type="caution">
    <text evidence="6">The sequence shown here is derived from an EMBL/GenBank/DDBJ whole genome shotgun (WGS) entry which is preliminary data.</text>
</comment>
<feature type="region of interest" description="Disordered" evidence="4">
    <location>
        <begin position="1031"/>
        <end position="1056"/>
    </location>
</feature>